<protein>
    <submittedName>
        <fullName evidence="2">4,4'-diaponeurosporenoate glycosyltransferase</fullName>
    </submittedName>
</protein>
<sequence>MRVLFYGVAFGFLALKGITLAVNALTFPRLRSGPAVTPRPKVSLLIPARDEAHNLPLTLPALLAQGADEVLVLDDHSSDGTPELARTLVATVTGANVLSGAELPAGWMGKSWACQQLAQLASGDILIFTDADVRWHAGALEALVREQHQRGADLLTILPRPEDLSLGARVLTPLVDVVVLTLLPYPLLQLRWPLATTANGQVMVFRREAYWRLGGHANVRGDMLEDTQFARNIKAAGFRVTQALGQEFLGIRMYRDYPESVAGFSKNAVGVHLNSRALMLGMGLLHWAVYTLPWLLPARSRRHWLLRLAGLLERSLVNLVTGRRGGADLAEGLLGPLTPVLALPAYRLALRREVEWKGRKYEQ</sequence>
<reference evidence="2 3" key="1">
    <citation type="submission" date="2024-02" db="EMBL/GenBank/DDBJ databases">
        <title>Deinococcus xinjiangensis NBRC 107630.</title>
        <authorList>
            <person name="Ichikawa N."/>
            <person name="Katano-Makiyama Y."/>
            <person name="Hidaka K."/>
        </authorList>
    </citation>
    <scope>NUCLEOTIDE SEQUENCE [LARGE SCALE GENOMIC DNA]</scope>
    <source>
        <strain evidence="2 3">NBRC 107630</strain>
    </source>
</reference>
<dbReference type="InterPro" id="IPR001173">
    <property type="entry name" value="Glyco_trans_2-like"/>
</dbReference>
<organism evidence="2 3">
    <name type="scientific">Deinococcus xinjiangensis</name>
    <dbReference type="NCBI Taxonomy" id="457454"/>
    <lineage>
        <taxon>Bacteria</taxon>
        <taxon>Thermotogati</taxon>
        <taxon>Deinococcota</taxon>
        <taxon>Deinococci</taxon>
        <taxon>Deinococcales</taxon>
        <taxon>Deinococcaceae</taxon>
        <taxon>Deinococcus</taxon>
    </lineage>
</organism>
<evidence type="ECO:0000313" key="3">
    <source>
        <dbReference type="Proteomes" id="UP001458946"/>
    </source>
</evidence>
<dbReference type="Pfam" id="PF00535">
    <property type="entry name" value="Glycos_transf_2"/>
    <property type="match status" value="1"/>
</dbReference>
<keyword evidence="3" id="KW-1185">Reference proteome</keyword>
<dbReference type="EMBL" id="BAABRN010000054">
    <property type="protein sequence ID" value="GAA5503557.1"/>
    <property type="molecule type" value="Genomic_DNA"/>
</dbReference>
<evidence type="ECO:0000313" key="2">
    <source>
        <dbReference type="EMBL" id="GAA5503557.1"/>
    </source>
</evidence>
<feature type="domain" description="Glycosyltransferase 2-like" evidence="1">
    <location>
        <begin position="43"/>
        <end position="213"/>
    </location>
</feature>
<accession>A0ABP9VIM4</accession>
<dbReference type="PANTHER" id="PTHR43646:SF3">
    <property type="entry name" value="SLR1566 PROTEIN"/>
    <property type="match status" value="1"/>
</dbReference>
<dbReference type="PANTHER" id="PTHR43646">
    <property type="entry name" value="GLYCOSYLTRANSFERASE"/>
    <property type="match status" value="1"/>
</dbReference>
<dbReference type="Gene3D" id="3.90.550.10">
    <property type="entry name" value="Spore Coat Polysaccharide Biosynthesis Protein SpsA, Chain A"/>
    <property type="match status" value="1"/>
</dbReference>
<gene>
    <name evidence="2" type="primary">crtQ_2</name>
    <name evidence="2" type="ORF">Dxin01_03316</name>
</gene>
<dbReference type="InterPro" id="IPR029044">
    <property type="entry name" value="Nucleotide-diphossugar_trans"/>
</dbReference>
<proteinExistence type="predicted"/>
<dbReference type="RefSeq" id="WP_353543529.1">
    <property type="nucleotide sequence ID" value="NZ_BAABRN010000054.1"/>
</dbReference>
<dbReference type="SUPFAM" id="SSF53448">
    <property type="entry name" value="Nucleotide-diphospho-sugar transferases"/>
    <property type="match status" value="1"/>
</dbReference>
<comment type="caution">
    <text evidence="2">The sequence shown here is derived from an EMBL/GenBank/DDBJ whole genome shotgun (WGS) entry which is preliminary data.</text>
</comment>
<dbReference type="Proteomes" id="UP001458946">
    <property type="component" value="Unassembled WGS sequence"/>
</dbReference>
<name>A0ABP9VIM4_9DEIO</name>
<evidence type="ECO:0000259" key="1">
    <source>
        <dbReference type="Pfam" id="PF00535"/>
    </source>
</evidence>